<evidence type="ECO:0000256" key="11">
    <source>
        <dbReference type="SAM" id="SignalP"/>
    </source>
</evidence>
<dbReference type="InterPro" id="IPR010104">
    <property type="entry name" value="TonB_rcpt_bac"/>
</dbReference>
<keyword evidence="15" id="KW-1185">Reference proteome</keyword>
<keyword evidence="14" id="KW-0675">Receptor</keyword>
<keyword evidence="2 8" id="KW-0813">Transport</keyword>
<proteinExistence type="inferred from homology"/>
<dbReference type="PROSITE" id="PS52016">
    <property type="entry name" value="TONB_DEPENDENT_REC_3"/>
    <property type="match status" value="1"/>
</dbReference>
<feature type="domain" description="TonB-dependent receptor plug" evidence="13">
    <location>
        <begin position="88"/>
        <end position="191"/>
    </location>
</feature>
<feature type="signal peptide" evidence="11">
    <location>
        <begin position="1"/>
        <end position="25"/>
    </location>
</feature>
<comment type="subcellular location">
    <subcellularLocation>
        <location evidence="1 8">Cell outer membrane</location>
        <topology evidence="1 8">Multi-pass membrane protein</topology>
    </subcellularLocation>
</comment>
<protein>
    <submittedName>
        <fullName evidence="14">TonB-dependent receptor</fullName>
    </submittedName>
</protein>
<evidence type="ECO:0000256" key="6">
    <source>
        <dbReference type="ARBA" id="ARBA00023136"/>
    </source>
</evidence>
<dbReference type="Proteomes" id="UP001596013">
    <property type="component" value="Unassembled WGS sequence"/>
</dbReference>
<sequence length="961" mass="104150">MILKRNVLALALASVGFCAASVSYAATPQVSSNASGKTNGPDTPAQDTNTTSTAQAKAKAKKDAQAKDLQAITVTGFSRSVETSIDIKRDADTIQDVITAADIGGLPDVSISDALTRLPGVSAERIDGESSAIDIRGLSGDFIETTLDGREQAATSGSRVTEFDQYPSELITQAAVYKSPKASLIEGGVAGTVAMDTANPLDNAKQYSGVLNMRGSYNDRANETVGAHSKGYRVSASFQGKFLNDTLGAAVGFASLYQPHVADQFNGLAYNGNKDLNGDGTNEYTSEGFELQQNGGMLRRNGYMGVLQWKPNDSFELKADGFYSQFKNNSSGRGFRVKTLSDGDITDPLIFANGAMAGGTVSSNPRLNPDGSRQDPWFTVQTTSDDNTLKTSVLSGGLNAKWTFGGWTIASDVGYSRAKSDFYNGVTWGLLYDNINSAHPVVADDESVNYRLNGLNPATVSFNKDYTDLSRMGLGKAGVYPYNYKDESKSFKTDVRYDFVDNSFLSAIEGGVRYARRTYNADRSAFEYGNDFGQYQAGQEPLALDPSNAQKVCFKGNLSSFPCFLSINTAAVLAAHGITPTPLKSWQNNWTMIQSAEVDEHISSGYVMADIDTRVGDRSLTGNIGVRVVHTSQYSNGLQQIGSGQGEAITDQVGVTSTDYIHVRRGKSYTDYLPSLNLNYHLDDNNQLRFAAAKVMSRPPLNKMLTGSGSWIDGNKYNMWGNTSPFLDPFYAKQYDLSFEHYLPDSSGAFSAAVFYKHIDSFIENYTIDPFDFAAAGIQVPINPATQQPYANGQYQTAINNTKGGYVRGVELSYSQVMKFLPGAWSGLGFAGSYSYSQSAVTSTSNLGGASQKIGLPGLSPKVINGTLFYNLGGFDTRFSVRHRSRFVSSQMAIDSQLVYYAPETVADFQASYAFNNGMSVLFQVNNVTDQPTRTYFGSPLQTGTLQWFGRQYYVGFTYAL</sequence>
<dbReference type="InterPro" id="IPR036942">
    <property type="entry name" value="Beta-barrel_TonB_sf"/>
</dbReference>
<dbReference type="RefSeq" id="WP_377304679.1">
    <property type="nucleotide sequence ID" value="NZ_JBHSMK010000005.1"/>
</dbReference>
<dbReference type="SUPFAM" id="SSF56935">
    <property type="entry name" value="Porins"/>
    <property type="match status" value="1"/>
</dbReference>
<evidence type="ECO:0000313" key="15">
    <source>
        <dbReference type="Proteomes" id="UP001596013"/>
    </source>
</evidence>
<feature type="region of interest" description="Disordered" evidence="10">
    <location>
        <begin position="29"/>
        <end position="61"/>
    </location>
</feature>
<feature type="compositionally biased region" description="Polar residues" evidence="10">
    <location>
        <begin position="29"/>
        <end position="53"/>
    </location>
</feature>
<keyword evidence="3 8" id="KW-1134">Transmembrane beta strand</keyword>
<dbReference type="PANTHER" id="PTHR40980">
    <property type="entry name" value="PLUG DOMAIN-CONTAINING PROTEIN"/>
    <property type="match status" value="1"/>
</dbReference>
<keyword evidence="6 8" id="KW-0472">Membrane</keyword>
<evidence type="ECO:0000256" key="10">
    <source>
        <dbReference type="SAM" id="MobiDB-lite"/>
    </source>
</evidence>
<evidence type="ECO:0000256" key="7">
    <source>
        <dbReference type="ARBA" id="ARBA00023237"/>
    </source>
</evidence>
<evidence type="ECO:0000313" key="14">
    <source>
        <dbReference type="EMBL" id="MFC5436853.1"/>
    </source>
</evidence>
<dbReference type="InterPro" id="IPR037066">
    <property type="entry name" value="Plug_dom_sf"/>
</dbReference>
<evidence type="ECO:0000259" key="12">
    <source>
        <dbReference type="Pfam" id="PF00593"/>
    </source>
</evidence>
<reference evidence="15" key="1">
    <citation type="journal article" date="2019" name="Int. J. Syst. Evol. Microbiol.">
        <title>The Global Catalogue of Microorganisms (GCM) 10K type strain sequencing project: providing services to taxonomists for standard genome sequencing and annotation.</title>
        <authorList>
            <consortium name="The Broad Institute Genomics Platform"/>
            <consortium name="The Broad Institute Genome Sequencing Center for Infectious Disease"/>
            <person name="Wu L."/>
            <person name="Ma J."/>
        </authorList>
    </citation>
    <scope>NUCLEOTIDE SEQUENCE [LARGE SCALE GENOMIC DNA]</scope>
    <source>
        <strain evidence="15">JCM 17130</strain>
    </source>
</reference>
<evidence type="ECO:0000256" key="9">
    <source>
        <dbReference type="RuleBase" id="RU003357"/>
    </source>
</evidence>
<comment type="caution">
    <text evidence="14">The sequence shown here is derived from an EMBL/GenBank/DDBJ whole genome shotgun (WGS) entry which is preliminary data.</text>
</comment>
<evidence type="ECO:0000256" key="5">
    <source>
        <dbReference type="ARBA" id="ARBA00023077"/>
    </source>
</evidence>
<evidence type="ECO:0000256" key="1">
    <source>
        <dbReference type="ARBA" id="ARBA00004571"/>
    </source>
</evidence>
<dbReference type="PANTHER" id="PTHR40980:SF3">
    <property type="entry name" value="TONB-DEPENDENT RECEPTOR-LIKE BETA-BARREL DOMAIN-CONTAINING PROTEIN"/>
    <property type="match status" value="1"/>
</dbReference>
<feature type="domain" description="TonB-dependent receptor-like beta-barrel" evidence="12">
    <location>
        <begin position="456"/>
        <end position="928"/>
    </location>
</feature>
<organism evidence="14 15">
    <name type="scientific">Rhodanobacter umsongensis</name>
    <dbReference type="NCBI Taxonomy" id="633153"/>
    <lineage>
        <taxon>Bacteria</taxon>
        <taxon>Pseudomonadati</taxon>
        <taxon>Pseudomonadota</taxon>
        <taxon>Gammaproteobacteria</taxon>
        <taxon>Lysobacterales</taxon>
        <taxon>Rhodanobacteraceae</taxon>
        <taxon>Rhodanobacter</taxon>
    </lineage>
</organism>
<evidence type="ECO:0000256" key="3">
    <source>
        <dbReference type="ARBA" id="ARBA00022452"/>
    </source>
</evidence>
<feature type="chain" id="PRO_5045928326" evidence="11">
    <location>
        <begin position="26"/>
        <end position="961"/>
    </location>
</feature>
<accession>A0ABW0JLA7</accession>
<evidence type="ECO:0000256" key="8">
    <source>
        <dbReference type="PROSITE-ProRule" id="PRU01360"/>
    </source>
</evidence>
<dbReference type="EMBL" id="JBHSMK010000005">
    <property type="protein sequence ID" value="MFC5436853.1"/>
    <property type="molecule type" value="Genomic_DNA"/>
</dbReference>
<keyword evidence="5 9" id="KW-0798">TonB box</keyword>
<dbReference type="InterPro" id="IPR039426">
    <property type="entry name" value="TonB-dep_rcpt-like"/>
</dbReference>
<evidence type="ECO:0000256" key="2">
    <source>
        <dbReference type="ARBA" id="ARBA00022448"/>
    </source>
</evidence>
<keyword evidence="11" id="KW-0732">Signal</keyword>
<keyword evidence="4 8" id="KW-0812">Transmembrane</keyword>
<dbReference type="InterPro" id="IPR012910">
    <property type="entry name" value="Plug_dom"/>
</dbReference>
<comment type="similarity">
    <text evidence="8 9">Belongs to the TonB-dependent receptor family.</text>
</comment>
<evidence type="ECO:0000259" key="13">
    <source>
        <dbReference type="Pfam" id="PF07715"/>
    </source>
</evidence>
<dbReference type="CDD" id="cd01347">
    <property type="entry name" value="ligand_gated_channel"/>
    <property type="match status" value="1"/>
</dbReference>
<name>A0ABW0JLA7_9GAMM</name>
<evidence type="ECO:0000256" key="4">
    <source>
        <dbReference type="ARBA" id="ARBA00022692"/>
    </source>
</evidence>
<dbReference type="InterPro" id="IPR000531">
    <property type="entry name" value="Beta-barrel_TonB"/>
</dbReference>
<dbReference type="Pfam" id="PF00593">
    <property type="entry name" value="TonB_dep_Rec_b-barrel"/>
    <property type="match status" value="1"/>
</dbReference>
<gene>
    <name evidence="14" type="ORF">ACFPME_09825</name>
</gene>
<dbReference type="Gene3D" id="2.40.170.20">
    <property type="entry name" value="TonB-dependent receptor, beta-barrel domain"/>
    <property type="match status" value="1"/>
</dbReference>
<dbReference type="Pfam" id="PF07715">
    <property type="entry name" value="Plug"/>
    <property type="match status" value="1"/>
</dbReference>
<dbReference type="Gene3D" id="2.170.130.10">
    <property type="entry name" value="TonB-dependent receptor, plug domain"/>
    <property type="match status" value="1"/>
</dbReference>
<dbReference type="NCBIfam" id="TIGR01782">
    <property type="entry name" value="TonB-Xanth-Caul"/>
    <property type="match status" value="1"/>
</dbReference>
<keyword evidence="7 8" id="KW-0998">Cell outer membrane</keyword>